<name>X1EK00_9ZZZZ</name>
<comment type="caution">
    <text evidence="2">The sequence shown here is derived from an EMBL/GenBank/DDBJ whole genome shotgun (WGS) entry which is preliminary data.</text>
</comment>
<dbReference type="EMBL" id="BARU01013085">
    <property type="protein sequence ID" value="GAH32932.1"/>
    <property type="molecule type" value="Genomic_DNA"/>
</dbReference>
<feature type="domain" description="POTRA" evidence="1">
    <location>
        <begin position="141"/>
        <end position="216"/>
    </location>
</feature>
<dbReference type="GO" id="GO:0019867">
    <property type="term" value="C:outer membrane"/>
    <property type="evidence" value="ECO:0007669"/>
    <property type="project" value="InterPro"/>
</dbReference>
<feature type="non-terminal residue" evidence="2">
    <location>
        <position position="216"/>
    </location>
</feature>
<dbReference type="AlphaFoldDB" id="X1EK00"/>
<gene>
    <name evidence="2" type="ORF">S03H2_23820</name>
</gene>
<evidence type="ECO:0000313" key="2">
    <source>
        <dbReference type="EMBL" id="GAH32932.1"/>
    </source>
</evidence>
<sequence>MLRGELIYKIHVKGETREGPRLKIKSVKFDAITAIEGIGIDVKTRKIAKKVIKTNKKKRFLWPKYYTEEAVANDVATLQELYYRRGFLDSKVRAKLEPNMPAEEPKKDTSVVITFEVKQGPLCKVDKIDFKFIDAEQRNAGHQYFNQETLREMLRLKQDQTYRERMAEMDVERLIKFYRERGFINAKVEHRPIVGVLEEIRVPVDEARVPVEFEIT</sequence>
<proteinExistence type="predicted"/>
<dbReference type="InterPro" id="IPR010827">
    <property type="entry name" value="BamA/TamA_POTRA"/>
</dbReference>
<dbReference type="Gene3D" id="3.10.20.310">
    <property type="entry name" value="membrane protein fhac"/>
    <property type="match status" value="2"/>
</dbReference>
<protein>
    <recommendedName>
        <fullName evidence="1">POTRA domain-containing protein</fullName>
    </recommendedName>
</protein>
<evidence type="ECO:0000259" key="1">
    <source>
        <dbReference type="Pfam" id="PF07244"/>
    </source>
</evidence>
<organism evidence="2">
    <name type="scientific">marine sediment metagenome</name>
    <dbReference type="NCBI Taxonomy" id="412755"/>
    <lineage>
        <taxon>unclassified sequences</taxon>
        <taxon>metagenomes</taxon>
        <taxon>ecological metagenomes</taxon>
    </lineage>
</organism>
<dbReference type="Pfam" id="PF07244">
    <property type="entry name" value="POTRA"/>
    <property type="match status" value="2"/>
</dbReference>
<reference evidence="2" key="1">
    <citation type="journal article" date="2014" name="Front. Microbiol.">
        <title>High frequency of phylogenetically diverse reductive dehalogenase-homologous genes in deep subseafloor sedimentary metagenomes.</title>
        <authorList>
            <person name="Kawai M."/>
            <person name="Futagami T."/>
            <person name="Toyoda A."/>
            <person name="Takaki Y."/>
            <person name="Nishi S."/>
            <person name="Hori S."/>
            <person name="Arai W."/>
            <person name="Tsubouchi T."/>
            <person name="Morono Y."/>
            <person name="Uchiyama I."/>
            <person name="Ito T."/>
            <person name="Fujiyama A."/>
            <person name="Inagaki F."/>
            <person name="Takami H."/>
        </authorList>
    </citation>
    <scope>NUCLEOTIDE SEQUENCE</scope>
    <source>
        <strain evidence="2">Expedition CK06-06</strain>
    </source>
</reference>
<feature type="domain" description="POTRA" evidence="1">
    <location>
        <begin position="41"/>
        <end position="120"/>
    </location>
</feature>
<accession>X1EK00</accession>